<reference evidence="6" key="1">
    <citation type="submission" date="2017-09" db="EMBL/GenBank/DDBJ databases">
        <title>Depth-based differentiation of microbial function through sediment-hosted aquifers and enrichment of novel symbionts in the deep terrestrial subsurface.</title>
        <authorList>
            <person name="Probst A.J."/>
            <person name="Ladd B."/>
            <person name="Jarett J.K."/>
            <person name="Geller-Mcgrath D.E."/>
            <person name="Sieber C.M.K."/>
            <person name="Emerson J.B."/>
            <person name="Anantharaman K."/>
            <person name="Thomas B.C."/>
            <person name="Malmstrom R."/>
            <person name="Stieglmeier M."/>
            <person name="Klingl A."/>
            <person name="Woyke T."/>
            <person name="Ryan C.M."/>
            <person name="Banfield J.F."/>
        </authorList>
    </citation>
    <scope>NUCLEOTIDE SEQUENCE [LARGE SCALE GENOMIC DNA]</scope>
</reference>
<dbReference type="GO" id="GO:0008757">
    <property type="term" value="F:S-adenosylmethionine-dependent methyltransferase activity"/>
    <property type="evidence" value="ECO:0007669"/>
    <property type="project" value="InterPro"/>
</dbReference>
<gene>
    <name evidence="5" type="ORF">COU84_00845</name>
</gene>
<dbReference type="Pfam" id="PF08241">
    <property type="entry name" value="Methyltransf_11"/>
    <property type="match status" value="1"/>
</dbReference>
<dbReference type="Proteomes" id="UP000231255">
    <property type="component" value="Unassembled WGS sequence"/>
</dbReference>
<evidence type="ECO:0000313" key="5">
    <source>
        <dbReference type="EMBL" id="PJE59440.1"/>
    </source>
</evidence>
<dbReference type="InterPro" id="IPR029063">
    <property type="entry name" value="SAM-dependent_MTases_sf"/>
</dbReference>
<dbReference type="InterPro" id="IPR051052">
    <property type="entry name" value="Diverse_substrate_MTase"/>
</dbReference>
<dbReference type="PANTHER" id="PTHR44942:SF4">
    <property type="entry name" value="METHYLTRANSFERASE TYPE 11 DOMAIN-CONTAINING PROTEIN"/>
    <property type="match status" value="1"/>
</dbReference>
<dbReference type="AlphaFoldDB" id="A0A2M8KHP4"/>
<dbReference type="PANTHER" id="PTHR44942">
    <property type="entry name" value="METHYLTRANSF_11 DOMAIN-CONTAINING PROTEIN"/>
    <property type="match status" value="1"/>
</dbReference>
<dbReference type="InterPro" id="IPR013216">
    <property type="entry name" value="Methyltransf_11"/>
</dbReference>
<evidence type="ECO:0000256" key="1">
    <source>
        <dbReference type="ARBA" id="ARBA00008361"/>
    </source>
</evidence>
<evidence type="ECO:0000259" key="4">
    <source>
        <dbReference type="Pfam" id="PF08241"/>
    </source>
</evidence>
<evidence type="ECO:0000313" key="6">
    <source>
        <dbReference type="Proteomes" id="UP000231255"/>
    </source>
</evidence>
<sequence length="221" mass="26006">MNILRIFQKIKWEALAKLNPNYYVFSEEDSRDKEKYRQSGKRDFERYISSDRELGNFFKNSREKICLELGCGNGRMTEFLAGVFKLVWAIDISSEMIKLAKKRLSRFNNIEYLINSGEEIDLDDNSIDFIFSYAVLQHLPNKKMVKNILKEFYRIIKKNGLIKIQVRGKESYGGVFRFLKWYYGVSFSGKEVRNILNKIGFEIISITGEGTKLLWLVMTKK</sequence>
<name>A0A2M8KHP4_9BACT</name>
<accession>A0A2M8KHP4</accession>
<organism evidence="5 6">
    <name type="scientific">Candidatus Portnoybacteria bacterium CG10_big_fil_rev_8_21_14_0_10_43_39</name>
    <dbReference type="NCBI Taxonomy" id="1974815"/>
    <lineage>
        <taxon>Bacteria</taxon>
        <taxon>Candidatus Portnoyibacteriota</taxon>
    </lineage>
</organism>
<keyword evidence="2" id="KW-0489">Methyltransferase</keyword>
<dbReference type="GO" id="GO:0032259">
    <property type="term" value="P:methylation"/>
    <property type="evidence" value="ECO:0007669"/>
    <property type="project" value="UniProtKB-KW"/>
</dbReference>
<dbReference type="EMBL" id="PFDZ01000020">
    <property type="protein sequence ID" value="PJE59440.1"/>
    <property type="molecule type" value="Genomic_DNA"/>
</dbReference>
<keyword evidence="3" id="KW-0808">Transferase</keyword>
<evidence type="ECO:0000256" key="2">
    <source>
        <dbReference type="ARBA" id="ARBA00022603"/>
    </source>
</evidence>
<feature type="domain" description="Methyltransferase type 11" evidence="4">
    <location>
        <begin position="67"/>
        <end position="162"/>
    </location>
</feature>
<dbReference type="SUPFAM" id="SSF53335">
    <property type="entry name" value="S-adenosyl-L-methionine-dependent methyltransferases"/>
    <property type="match status" value="1"/>
</dbReference>
<dbReference type="CDD" id="cd02440">
    <property type="entry name" value="AdoMet_MTases"/>
    <property type="match status" value="1"/>
</dbReference>
<proteinExistence type="inferred from homology"/>
<comment type="similarity">
    <text evidence="1">Belongs to the methyltransferase superfamily.</text>
</comment>
<evidence type="ECO:0000256" key="3">
    <source>
        <dbReference type="ARBA" id="ARBA00022679"/>
    </source>
</evidence>
<dbReference type="Gene3D" id="3.40.50.150">
    <property type="entry name" value="Vaccinia Virus protein VP39"/>
    <property type="match status" value="1"/>
</dbReference>
<protein>
    <recommendedName>
        <fullName evidence="4">Methyltransferase type 11 domain-containing protein</fullName>
    </recommendedName>
</protein>
<comment type="caution">
    <text evidence="5">The sequence shown here is derived from an EMBL/GenBank/DDBJ whole genome shotgun (WGS) entry which is preliminary data.</text>
</comment>